<protein>
    <submittedName>
        <fullName evidence="1">Uncharacterized protein</fullName>
    </submittedName>
</protein>
<evidence type="ECO:0000313" key="1">
    <source>
        <dbReference type="EMBL" id="MBP1967931.1"/>
    </source>
</evidence>
<gene>
    <name evidence="1" type="ORF">J2Z83_000023</name>
</gene>
<evidence type="ECO:0000313" key="2">
    <source>
        <dbReference type="Proteomes" id="UP001519345"/>
    </source>
</evidence>
<keyword evidence="2" id="KW-1185">Reference proteome</keyword>
<sequence>MKDLDWQMILFVGSSLVHEFWIYRGLPSIYYWDVKREHLKRLKL</sequence>
<dbReference type="RefSeq" id="WP_264917477.1">
    <property type="nucleotide sequence ID" value="NZ_CP110224.1"/>
</dbReference>
<name>A0ABS4IBU3_9BACI</name>
<organism evidence="1 2">
    <name type="scientific">Virgibacillus natechei</name>
    <dbReference type="NCBI Taxonomy" id="1216297"/>
    <lineage>
        <taxon>Bacteria</taxon>
        <taxon>Bacillati</taxon>
        <taxon>Bacillota</taxon>
        <taxon>Bacilli</taxon>
        <taxon>Bacillales</taxon>
        <taxon>Bacillaceae</taxon>
        <taxon>Virgibacillus</taxon>
    </lineage>
</organism>
<proteinExistence type="predicted"/>
<dbReference type="Proteomes" id="UP001519345">
    <property type="component" value="Unassembled WGS sequence"/>
</dbReference>
<accession>A0ABS4IBU3</accession>
<comment type="caution">
    <text evidence="1">The sequence shown here is derived from an EMBL/GenBank/DDBJ whole genome shotgun (WGS) entry which is preliminary data.</text>
</comment>
<dbReference type="EMBL" id="JAGGKX010000001">
    <property type="protein sequence ID" value="MBP1967931.1"/>
    <property type="molecule type" value="Genomic_DNA"/>
</dbReference>
<reference evidence="1 2" key="1">
    <citation type="submission" date="2021-03" db="EMBL/GenBank/DDBJ databases">
        <title>Genomic Encyclopedia of Type Strains, Phase IV (KMG-IV): sequencing the most valuable type-strain genomes for metagenomic binning, comparative biology and taxonomic classification.</title>
        <authorList>
            <person name="Goeker M."/>
        </authorList>
    </citation>
    <scope>NUCLEOTIDE SEQUENCE [LARGE SCALE GENOMIC DNA]</scope>
    <source>
        <strain evidence="1 2">DSM 25609</strain>
    </source>
</reference>